<dbReference type="InterPro" id="IPR036236">
    <property type="entry name" value="Znf_C2H2_sf"/>
</dbReference>
<organism evidence="8">
    <name type="scientific">Clastoptera arizonana</name>
    <name type="common">Arizona spittle bug</name>
    <dbReference type="NCBI Taxonomy" id="38151"/>
    <lineage>
        <taxon>Eukaryota</taxon>
        <taxon>Metazoa</taxon>
        <taxon>Ecdysozoa</taxon>
        <taxon>Arthropoda</taxon>
        <taxon>Hexapoda</taxon>
        <taxon>Insecta</taxon>
        <taxon>Pterygota</taxon>
        <taxon>Neoptera</taxon>
        <taxon>Paraneoptera</taxon>
        <taxon>Hemiptera</taxon>
        <taxon>Auchenorrhyncha</taxon>
        <taxon>Cercopoidea</taxon>
        <taxon>Clastopteridae</taxon>
        <taxon>Clastoptera</taxon>
    </lineage>
</organism>
<dbReference type="PROSITE" id="PS50157">
    <property type="entry name" value="ZINC_FINGER_C2H2_2"/>
    <property type="match status" value="2"/>
</dbReference>
<accession>A0A1B6DG46</accession>
<reference evidence="8" key="1">
    <citation type="submission" date="2015-12" db="EMBL/GenBank/DDBJ databases">
        <title>De novo transcriptome assembly of four potential Pierce s Disease insect vectors from Arizona vineyards.</title>
        <authorList>
            <person name="Tassone E.E."/>
        </authorList>
    </citation>
    <scope>NUCLEOTIDE SEQUENCE</scope>
</reference>
<dbReference type="Pfam" id="PF00096">
    <property type="entry name" value="zf-C2H2"/>
    <property type="match status" value="2"/>
</dbReference>
<feature type="domain" description="C2H2-type" evidence="6">
    <location>
        <begin position="23"/>
        <end position="50"/>
    </location>
</feature>
<evidence type="ECO:0000256" key="2">
    <source>
        <dbReference type="ARBA" id="ARBA00022737"/>
    </source>
</evidence>
<dbReference type="EMBL" id="GEDC01012713">
    <property type="protein sequence ID" value="JAS24585.1"/>
    <property type="molecule type" value="Transcribed_RNA"/>
</dbReference>
<evidence type="ECO:0000259" key="6">
    <source>
        <dbReference type="PROSITE" id="PS50157"/>
    </source>
</evidence>
<evidence type="ECO:0000313" key="7">
    <source>
        <dbReference type="EMBL" id="JAS23389.1"/>
    </source>
</evidence>
<keyword evidence="4" id="KW-0862">Zinc</keyword>
<dbReference type="FunFam" id="3.30.160.60:FF:000100">
    <property type="entry name" value="Zinc finger 45-like"/>
    <property type="match status" value="1"/>
</dbReference>
<dbReference type="PANTHER" id="PTHR24379">
    <property type="entry name" value="KRAB AND ZINC FINGER DOMAIN-CONTAINING"/>
    <property type="match status" value="1"/>
</dbReference>
<keyword evidence="3 5" id="KW-0863">Zinc-finger</keyword>
<dbReference type="Pfam" id="PF12874">
    <property type="entry name" value="zf-met"/>
    <property type="match status" value="1"/>
</dbReference>
<protein>
    <recommendedName>
        <fullName evidence="6">C2H2-type domain-containing protein</fullName>
    </recommendedName>
</protein>
<dbReference type="GO" id="GO:0005634">
    <property type="term" value="C:nucleus"/>
    <property type="evidence" value="ECO:0007669"/>
    <property type="project" value="TreeGrafter"/>
</dbReference>
<dbReference type="PANTHER" id="PTHR24379:SF127">
    <property type="entry name" value="BLOODY FINGERS-RELATED"/>
    <property type="match status" value="1"/>
</dbReference>
<name>A0A1B6DG46_9HEMI</name>
<keyword evidence="2" id="KW-0677">Repeat</keyword>
<evidence type="ECO:0000256" key="4">
    <source>
        <dbReference type="ARBA" id="ARBA00022833"/>
    </source>
</evidence>
<proteinExistence type="predicted"/>
<evidence type="ECO:0000256" key="3">
    <source>
        <dbReference type="ARBA" id="ARBA00022771"/>
    </source>
</evidence>
<sequence length="112" mass="13099">FPVQEIFKDTFLLYSFKSPLQLFVCYECGTSFKYLRNLKAHQERHTGGTMCKICNKLLSSKANLRRHILDIHNKYSLICQFCNVNMQNSSLLKSHMSTNHPEQSFLAMENFT</sequence>
<keyword evidence="1" id="KW-0479">Metal-binding</keyword>
<feature type="non-terminal residue" evidence="8">
    <location>
        <position position="1"/>
    </location>
</feature>
<dbReference type="AlphaFoldDB" id="A0A1B6DG46"/>
<dbReference type="InterPro" id="IPR013087">
    <property type="entry name" value="Znf_C2H2_type"/>
</dbReference>
<dbReference type="EMBL" id="GEDC01013909">
    <property type="protein sequence ID" value="JAS23389.1"/>
    <property type="molecule type" value="Transcribed_RNA"/>
</dbReference>
<evidence type="ECO:0000313" key="9">
    <source>
        <dbReference type="EMBL" id="JAS30707.1"/>
    </source>
</evidence>
<dbReference type="SUPFAM" id="SSF57667">
    <property type="entry name" value="beta-beta-alpha zinc fingers"/>
    <property type="match status" value="1"/>
</dbReference>
<evidence type="ECO:0000256" key="5">
    <source>
        <dbReference type="PROSITE-ProRule" id="PRU00042"/>
    </source>
</evidence>
<dbReference type="GO" id="GO:0000981">
    <property type="term" value="F:DNA-binding transcription factor activity, RNA polymerase II-specific"/>
    <property type="evidence" value="ECO:0007669"/>
    <property type="project" value="TreeGrafter"/>
</dbReference>
<dbReference type="EMBL" id="GEDC01006591">
    <property type="protein sequence ID" value="JAS30707.1"/>
    <property type="molecule type" value="Transcribed_RNA"/>
</dbReference>
<dbReference type="GO" id="GO:0000977">
    <property type="term" value="F:RNA polymerase II transcription regulatory region sequence-specific DNA binding"/>
    <property type="evidence" value="ECO:0007669"/>
    <property type="project" value="TreeGrafter"/>
</dbReference>
<feature type="domain" description="C2H2-type" evidence="6">
    <location>
        <begin position="49"/>
        <end position="72"/>
    </location>
</feature>
<evidence type="ECO:0000256" key="1">
    <source>
        <dbReference type="ARBA" id="ARBA00022723"/>
    </source>
</evidence>
<dbReference type="SMART" id="SM00355">
    <property type="entry name" value="ZnF_C2H2"/>
    <property type="match status" value="3"/>
</dbReference>
<gene>
    <name evidence="7" type="ORF">g.17956</name>
    <name evidence="8" type="ORF">g.17957</name>
    <name evidence="9" type="ORF">g.17958</name>
</gene>
<dbReference type="PROSITE" id="PS00028">
    <property type="entry name" value="ZINC_FINGER_C2H2_1"/>
    <property type="match status" value="3"/>
</dbReference>
<dbReference type="GO" id="GO:0008270">
    <property type="term" value="F:zinc ion binding"/>
    <property type="evidence" value="ECO:0007669"/>
    <property type="project" value="UniProtKB-KW"/>
</dbReference>
<evidence type="ECO:0000313" key="8">
    <source>
        <dbReference type="EMBL" id="JAS24585.1"/>
    </source>
</evidence>
<dbReference type="Gene3D" id="3.30.160.60">
    <property type="entry name" value="Classic Zinc Finger"/>
    <property type="match status" value="2"/>
</dbReference>